<dbReference type="EMBL" id="BAAAPL010000001">
    <property type="protein sequence ID" value="GAA1687189.1"/>
    <property type="molecule type" value="Genomic_DNA"/>
</dbReference>
<organism evidence="1 2">
    <name type="scientific">Microbacterium sediminicola</name>
    <dbReference type="NCBI Taxonomy" id="415210"/>
    <lineage>
        <taxon>Bacteria</taxon>
        <taxon>Bacillati</taxon>
        <taxon>Actinomycetota</taxon>
        <taxon>Actinomycetes</taxon>
        <taxon>Micrococcales</taxon>
        <taxon>Microbacteriaceae</taxon>
        <taxon>Microbacterium</taxon>
    </lineage>
</organism>
<accession>A0ABP4TG29</accession>
<reference evidence="2" key="1">
    <citation type="journal article" date="2019" name="Int. J. Syst. Evol. Microbiol.">
        <title>The Global Catalogue of Microorganisms (GCM) 10K type strain sequencing project: providing services to taxonomists for standard genome sequencing and annotation.</title>
        <authorList>
            <consortium name="The Broad Institute Genomics Platform"/>
            <consortium name="The Broad Institute Genome Sequencing Center for Infectious Disease"/>
            <person name="Wu L."/>
            <person name="Ma J."/>
        </authorList>
    </citation>
    <scope>NUCLEOTIDE SEQUENCE [LARGE SCALE GENOMIC DNA]</scope>
    <source>
        <strain evidence="2">JCM 15577</strain>
    </source>
</reference>
<comment type="caution">
    <text evidence="1">The sequence shown here is derived from an EMBL/GenBank/DDBJ whole genome shotgun (WGS) entry which is preliminary data.</text>
</comment>
<gene>
    <name evidence="1" type="ORF">GCM10009808_00210</name>
</gene>
<dbReference type="Proteomes" id="UP001501690">
    <property type="component" value="Unassembled WGS sequence"/>
</dbReference>
<evidence type="ECO:0008006" key="3">
    <source>
        <dbReference type="Google" id="ProtNLM"/>
    </source>
</evidence>
<sequence length="365" mass="40702">MHPRSFVSVTGGYNNIGDAVIRRAAYEWRDPSEPAVLYARDAPRAWDEQLRVAQRDSVLRASRRRWLLRIARSHKPVVIFEPGEVLLNLRAVPRELAFAAIGLLLRITGGVMILPPRAIVERSRLAVLAHRMTCRVATVAYWRDLTSLKRVRVGDLVPDIAFGCDLRDGEPWENRRTVVVSLRGDRALPDEGWFDSVQRWAKSNAFDIVTVAQVEEDEDRASWIAERLDARHFAWESSPAVHEERVRELYGSARLAVSDRLHVLILAALGGAIPAELVPRPNGKVATHFSVIGFPNVSQDSEGLSSEQVDRFLSGQLMRREEVAARIRAANQQVAEALTFVHAKVEAAVSSRSSRPIGSTGSCDT</sequence>
<name>A0ABP4TG29_9MICO</name>
<protein>
    <recommendedName>
        <fullName evidence="3">Polysaccharide pyruvyl transferase domain-containing protein</fullName>
    </recommendedName>
</protein>
<evidence type="ECO:0000313" key="2">
    <source>
        <dbReference type="Proteomes" id="UP001501690"/>
    </source>
</evidence>
<proteinExistence type="predicted"/>
<evidence type="ECO:0000313" key="1">
    <source>
        <dbReference type="EMBL" id="GAA1687189.1"/>
    </source>
</evidence>
<keyword evidence="2" id="KW-1185">Reference proteome</keyword>